<dbReference type="PROSITE" id="PS50887">
    <property type="entry name" value="GGDEF"/>
    <property type="match status" value="1"/>
</dbReference>
<dbReference type="Proteomes" id="UP000238605">
    <property type="component" value="Unassembled WGS sequence"/>
</dbReference>
<evidence type="ECO:0000313" key="4">
    <source>
        <dbReference type="Proteomes" id="UP000238605"/>
    </source>
</evidence>
<dbReference type="AlphaFoldDB" id="A0A2S5SXB1"/>
<name>A0A2S5SXB1_9BURK</name>
<feature type="compositionally biased region" description="Low complexity" evidence="1">
    <location>
        <begin position="144"/>
        <end position="160"/>
    </location>
</feature>
<feature type="domain" description="GGDEF" evidence="2">
    <location>
        <begin position="254"/>
        <end position="306"/>
    </location>
</feature>
<comment type="caution">
    <text evidence="3">The sequence shown here is derived from an EMBL/GenBank/DDBJ whole genome shotgun (WGS) entry which is preliminary data.</text>
</comment>
<sequence length="306" mass="32727">MSPRFVSAMSTPAIPTKTALGHEELRHRVHRLSQRHRTVLLLVDGVRPLAEVLGMAQKAGASTQHFEDLLKLGLVELPARPDPVPAPPIEEPAGLLVSVPVPVVSEPVPAPAEAAADLPHSAAQAGMPLAPLARALAQAASMPPVSQAQAPAPKAAAAVRPPSPPPKVRPAKSSTPRASRKPPTDPELPPLTLTMPVELPVLTVVEDEPSPETTPSETALHDQVLELLRTVVRREPPPFTSRVPARLARCSTLKELGELVLDIERYLIHSRRDRNLREVMPLLREARDLLGLGNTRVVSAGGEELG</sequence>
<dbReference type="EMBL" id="PSNX01000003">
    <property type="protein sequence ID" value="PPE67381.1"/>
    <property type="molecule type" value="Genomic_DNA"/>
</dbReference>
<keyword evidence="4" id="KW-1185">Reference proteome</keyword>
<protein>
    <recommendedName>
        <fullName evidence="2">GGDEF domain-containing protein</fullName>
    </recommendedName>
</protein>
<dbReference type="InterPro" id="IPR000160">
    <property type="entry name" value="GGDEF_dom"/>
</dbReference>
<feature type="region of interest" description="Disordered" evidence="1">
    <location>
        <begin position="144"/>
        <end position="194"/>
    </location>
</feature>
<evidence type="ECO:0000313" key="3">
    <source>
        <dbReference type="EMBL" id="PPE67381.1"/>
    </source>
</evidence>
<evidence type="ECO:0000259" key="2">
    <source>
        <dbReference type="PROSITE" id="PS50887"/>
    </source>
</evidence>
<gene>
    <name evidence="3" type="ORF">C1704_04250</name>
</gene>
<proteinExistence type="predicted"/>
<organism evidence="3 4">
    <name type="scientific">Caldimonas caldifontis</name>
    <dbReference type="NCBI Taxonomy" id="1452508"/>
    <lineage>
        <taxon>Bacteria</taxon>
        <taxon>Pseudomonadati</taxon>
        <taxon>Pseudomonadota</taxon>
        <taxon>Betaproteobacteria</taxon>
        <taxon>Burkholderiales</taxon>
        <taxon>Sphaerotilaceae</taxon>
        <taxon>Caldimonas</taxon>
    </lineage>
</organism>
<reference evidence="3 4" key="1">
    <citation type="submission" date="2018-02" db="EMBL/GenBank/DDBJ databases">
        <title>Reclassifiation of [Polyangium] brachysporum DSM 7029 as Guopingzhaonella breviflexa gen. nov., sp. nov., a member of the family Comamonadaceae.</title>
        <authorList>
            <person name="Tang B."/>
        </authorList>
    </citation>
    <scope>NUCLEOTIDE SEQUENCE [LARGE SCALE GENOMIC DNA]</scope>
    <source>
        <strain evidence="3 4">BCRC 80649</strain>
    </source>
</reference>
<evidence type="ECO:0000256" key="1">
    <source>
        <dbReference type="SAM" id="MobiDB-lite"/>
    </source>
</evidence>
<accession>A0A2S5SXB1</accession>